<evidence type="ECO:0008006" key="4">
    <source>
        <dbReference type="Google" id="ProtNLM"/>
    </source>
</evidence>
<reference evidence="2" key="1">
    <citation type="submission" date="2017-07" db="EMBL/GenBank/DDBJ databases">
        <title>Taro Niue Genome Assembly and Annotation.</title>
        <authorList>
            <person name="Atibalentja N."/>
            <person name="Keating K."/>
            <person name="Fields C.J."/>
        </authorList>
    </citation>
    <scope>NUCLEOTIDE SEQUENCE</scope>
    <source>
        <strain evidence="2">Niue_2</strain>
        <tissue evidence="2">Leaf</tissue>
    </source>
</reference>
<feature type="compositionally biased region" description="Basic and acidic residues" evidence="1">
    <location>
        <begin position="95"/>
        <end position="104"/>
    </location>
</feature>
<accession>A0A843W971</accession>
<sequence length="151" mass="16841">MQGINGKCLVSSCNSEETHNTLKFAHWSKHVEIKASQNKLEAGQVKLQSRLEEEEQAKAALMGRIQRLTRLILVSTKNMMSSNISERPGHRRRHSFGEDERPDHISGLSAIADSESSASGSPSCSNSSQQKLLFTDLKDGHRKSVRRVMIL</sequence>
<organism evidence="2 3">
    <name type="scientific">Colocasia esculenta</name>
    <name type="common">Wild taro</name>
    <name type="synonym">Arum esculentum</name>
    <dbReference type="NCBI Taxonomy" id="4460"/>
    <lineage>
        <taxon>Eukaryota</taxon>
        <taxon>Viridiplantae</taxon>
        <taxon>Streptophyta</taxon>
        <taxon>Embryophyta</taxon>
        <taxon>Tracheophyta</taxon>
        <taxon>Spermatophyta</taxon>
        <taxon>Magnoliopsida</taxon>
        <taxon>Liliopsida</taxon>
        <taxon>Araceae</taxon>
        <taxon>Aroideae</taxon>
        <taxon>Colocasieae</taxon>
        <taxon>Colocasia</taxon>
    </lineage>
</organism>
<evidence type="ECO:0000313" key="2">
    <source>
        <dbReference type="EMBL" id="MQM06552.1"/>
    </source>
</evidence>
<dbReference type="OrthoDB" id="3176171at2759"/>
<name>A0A843W971_COLES</name>
<feature type="region of interest" description="Disordered" evidence="1">
    <location>
        <begin position="82"/>
        <end position="104"/>
    </location>
</feature>
<dbReference type="Gene3D" id="1.20.58.1980">
    <property type="match status" value="1"/>
</dbReference>
<evidence type="ECO:0000256" key="1">
    <source>
        <dbReference type="SAM" id="MobiDB-lite"/>
    </source>
</evidence>
<dbReference type="AlphaFoldDB" id="A0A843W971"/>
<dbReference type="EMBL" id="NMUH01003656">
    <property type="protein sequence ID" value="MQM06552.1"/>
    <property type="molecule type" value="Genomic_DNA"/>
</dbReference>
<proteinExistence type="predicted"/>
<protein>
    <recommendedName>
        <fullName evidence="4">Kinesin motor domain-containing protein</fullName>
    </recommendedName>
</protein>
<dbReference type="Proteomes" id="UP000652761">
    <property type="component" value="Unassembled WGS sequence"/>
</dbReference>
<comment type="caution">
    <text evidence="2">The sequence shown here is derived from an EMBL/GenBank/DDBJ whole genome shotgun (WGS) entry which is preliminary data.</text>
</comment>
<keyword evidence="3" id="KW-1185">Reference proteome</keyword>
<gene>
    <name evidence="2" type="ORF">Taro_039376</name>
</gene>
<evidence type="ECO:0000313" key="3">
    <source>
        <dbReference type="Proteomes" id="UP000652761"/>
    </source>
</evidence>